<dbReference type="AlphaFoldDB" id="A0A3M7PI14"/>
<sequence length="93" mass="10901">MKISDFVCLNQCVYAFKILITHLCMLLQEIGDSTEIHLSPPVSTIERSKVRKFFKKSRYPFDETSELLLSLKEFSNQNSLELINKNRKKFTVK</sequence>
<evidence type="ECO:0000313" key="1">
    <source>
        <dbReference type="EMBL" id="RMZ98297.1"/>
    </source>
</evidence>
<dbReference type="EMBL" id="REGN01010858">
    <property type="protein sequence ID" value="RMZ98297.1"/>
    <property type="molecule type" value="Genomic_DNA"/>
</dbReference>
<organism evidence="1 2">
    <name type="scientific">Brachionus plicatilis</name>
    <name type="common">Marine rotifer</name>
    <name type="synonym">Brachionus muelleri</name>
    <dbReference type="NCBI Taxonomy" id="10195"/>
    <lineage>
        <taxon>Eukaryota</taxon>
        <taxon>Metazoa</taxon>
        <taxon>Spiralia</taxon>
        <taxon>Gnathifera</taxon>
        <taxon>Rotifera</taxon>
        <taxon>Eurotatoria</taxon>
        <taxon>Monogononta</taxon>
        <taxon>Pseudotrocha</taxon>
        <taxon>Ploima</taxon>
        <taxon>Brachionidae</taxon>
        <taxon>Brachionus</taxon>
    </lineage>
</organism>
<evidence type="ECO:0000313" key="2">
    <source>
        <dbReference type="Proteomes" id="UP000276133"/>
    </source>
</evidence>
<comment type="caution">
    <text evidence="1">The sequence shown here is derived from an EMBL/GenBank/DDBJ whole genome shotgun (WGS) entry which is preliminary data.</text>
</comment>
<proteinExistence type="predicted"/>
<accession>A0A3M7PI14</accession>
<dbReference type="Proteomes" id="UP000276133">
    <property type="component" value="Unassembled WGS sequence"/>
</dbReference>
<name>A0A3M7PI14_BRAPC</name>
<protein>
    <submittedName>
        <fullName evidence="1">Uncharacterized protein</fullName>
    </submittedName>
</protein>
<gene>
    <name evidence="1" type="ORF">BpHYR1_036736</name>
</gene>
<reference evidence="1 2" key="1">
    <citation type="journal article" date="2018" name="Sci. Rep.">
        <title>Genomic signatures of local adaptation to the degree of environmental predictability in rotifers.</title>
        <authorList>
            <person name="Franch-Gras L."/>
            <person name="Hahn C."/>
            <person name="Garcia-Roger E.M."/>
            <person name="Carmona M.J."/>
            <person name="Serra M."/>
            <person name="Gomez A."/>
        </authorList>
    </citation>
    <scope>NUCLEOTIDE SEQUENCE [LARGE SCALE GENOMIC DNA]</scope>
    <source>
        <strain evidence="1">HYR1</strain>
    </source>
</reference>
<keyword evidence="2" id="KW-1185">Reference proteome</keyword>